<dbReference type="RefSeq" id="WP_115802079.1">
    <property type="nucleotide sequence ID" value="NZ_VMTR01000075.1"/>
</dbReference>
<evidence type="ECO:0000313" key="2">
    <source>
        <dbReference type="Proteomes" id="UP000320212"/>
    </source>
</evidence>
<gene>
    <name evidence="1" type="ORF">FQA18_11315</name>
</gene>
<sequence length="71" mass="7009">MNLDLDDFDLETVAIIGAGVGSLDAGLSAATDITLLSDLLGGSVETGLIAVGVAGGVVIADKLGFVEVFES</sequence>
<dbReference type="EMBL" id="VMTR01000075">
    <property type="protein sequence ID" value="TVT94543.1"/>
    <property type="molecule type" value="Genomic_DNA"/>
</dbReference>
<dbReference type="GeneID" id="300250380"/>
<protein>
    <submittedName>
        <fullName evidence="1">Uncharacterized protein</fullName>
    </submittedName>
</protein>
<dbReference type="Proteomes" id="UP000320212">
    <property type="component" value="Unassembled WGS sequence"/>
</dbReference>
<name>A0A558G9U5_HALVO</name>
<dbReference type="AlphaFoldDB" id="A0A558G9U5"/>
<comment type="caution">
    <text evidence="1">The sequence shown here is derived from an EMBL/GenBank/DDBJ whole genome shotgun (WGS) entry which is preliminary data.</text>
</comment>
<proteinExistence type="predicted"/>
<organism evidence="1 2">
    <name type="scientific">Haloferax volcanii</name>
    <name type="common">Halobacterium volcanii</name>
    <dbReference type="NCBI Taxonomy" id="2246"/>
    <lineage>
        <taxon>Archaea</taxon>
        <taxon>Methanobacteriati</taxon>
        <taxon>Methanobacteriota</taxon>
        <taxon>Stenosarchaea group</taxon>
        <taxon>Halobacteria</taxon>
        <taxon>Halobacteriales</taxon>
        <taxon>Haloferacaceae</taxon>
        <taxon>Haloferax</taxon>
    </lineage>
</organism>
<accession>A0A558G9U5</accession>
<reference evidence="1 2" key="1">
    <citation type="submission" date="2019-07" db="EMBL/GenBank/DDBJ databases">
        <title>Draft genome sequence of Haloferax volcanii SS0101, isolated from salt farm in Samut Sakhon, Thailand.</title>
        <authorList>
            <person name="Wanthongcharoen S."/>
            <person name="Yamprayoonswat W."/>
            <person name="Ruangsuj P."/>
            <person name="Thongpramul N."/>
            <person name="Jumpathong W."/>
            <person name="Sittihan S."/>
            <person name="Kanjanavas P."/>
            <person name="Yasawong M."/>
        </authorList>
    </citation>
    <scope>NUCLEOTIDE SEQUENCE [LARGE SCALE GENOMIC DNA]</scope>
    <source>
        <strain evidence="1 2">SS0101</strain>
    </source>
</reference>
<evidence type="ECO:0000313" key="1">
    <source>
        <dbReference type="EMBL" id="TVT94543.1"/>
    </source>
</evidence>